<reference evidence="14" key="1">
    <citation type="journal article" date="2018" name="Sci. Rep.">
        <title>Lignite coal burning seam in the remote Altai Mountains harbors a hydrogen-driven thermophilic microbial community.</title>
        <authorList>
            <person name="Kadnikov V.V."/>
            <person name="Mardanov A.V."/>
            <person name="Ivasenko D.A."/>
            <person name="Antsiferov D.V."/>
            <person name="Beletsky A.V."/>
            <person name="Karnachuk O.V."/>
            <person name="Ravin N.V."/>
        </authorList>
    </citation>
    <scope>NUCLEOTIDE SEQUENCE [LARGE SCALE GENOMIC DNA]</scope>
</reference>
<dbReference type="InterPro" id="IPR018094">
    <property type="entry name" value="Thymidylate_kinase"/>
</dbReference>
<feature type="binding site" evidence="11">
    <location>
        <begin position="28"/>
        <end position="35"/>
    </location>
    <ligand>
        <name>ATP</name>
        <dbReference type="ChEBI" id="CHEBI:30616"/>
    </ligand>
</feature>
<dbReference type="FunFam" id="3.40.50.300:FF:000225">
    <property type="entry name" value="Thymidylate kinase"/>
    <property type="match status" value="1"/>
</dbReference>
<evidence type="ECO:0000313" key="13">
    <source>
        <dbReference type="EMBL" id="PTQ57441.1"/>
    </source>
</evidence>
<dbReference type="CDD" id="cd01672">
    <property type="entry name" value="TMPK"/>
    <property type="match status" value="1"/>
</dbReference>
<dbReference type="InterPro" id="IPR018095">
    <property type="entry name" value="Thymidylate_kin_CS"/>
</dbReference>
<accession>A0A2R6Y442</accession>
<dbReference type="Pfam" id="PF02223">
    <property type="entry name" value="Thymidylate_kin"/>
    <property type="match status" value="1"/>
</dbReference>
<dbReference type="InterPro" id="IPR039430">
    <property type="entry name" value="Thymidylate_kin-like_dom"/>
</dbReference>
<dbReference type="GO" id="GO:0006235">
    <property type="term" value="P:dTTP biosynthetic process"/>
    <property type="evidence" value="ECO:0007669"/>
    <property type="project" value="UniProtKB-UniRule"/>
</dbReference>
<evidence type="ECO:0000256" key="6">
    <source>
        <dbReference type="ARBA" id="ARBA00022741"/>
    </source>
</evidence>
<evidence type="ECO:0000256" key="1">
    <source>
        <dbReference type="ARBA" id="ARBA00009776"/>
    </source>
</evidence>
<evidence type="ECO:0000313" key="14">
    <source>
        <dbReference type="Proteomes" id="UP000244338"/>
    </source>
</evidence>
<dbReference type="InterPro" id="IPR027417">
    <property type="entry name" value="P-loop_NTPase"/>
</dbReference>
<comment type="catalytic activity">
    <reaction evidence="9 11">
        <text>dTMP + ATP = dTDP + ADP</text>
        <dbReference type="Rhea" id="RHEA:13517"/>
        <dbReference type="ChEBI" id="CHEBI:30616"/>
        <dbReference type="ChEBI" id="CHEBI:58369"/>
        <dbReference type="ChEBI" id="CHEBI:63528"/>
        <dbReference type="ChEBI" id="CHEBI:456216"/>
        <dbReference type="EC" id="2.7.4.9"/>
    </reaction>
</comment>
<dbReference type="SUPFAM" id="SSF52540">
    <property type="entry name" value="P-loop containing nucleoside triphosphate hydrolases"/>
    <property type="match status" value="1"/>
</dbReference>
<proteinExistence type="inferred from homology"/>
<dbReference type="GO" id="GO:0006233">
    <property type="term" value="P:dTDP biosynthetic process"/>
    <property type="evidence" value="ECO:0007669"/>
    <property type="project" value="InterPro"/>
</dbReference>
<organism evidence="13 14">
    <name type="scientific">Candidatus Carbonibacillus altaicus</name>
    <dbReference type="NCBI Taxonomy" id="2163959"/>
    <lineage>
        <taxon>Bacteria</taxon>
        <taxon>Bacillati</taxon>
        <taxon>Bacillota</taxon>
        <taxon>Bacilli</taxon>
        <taxon>Bacillales</taxon>
        <taxon>Candidatus Carbonibacillus</taxon>
    </lineage>
</organism>
<sequence>MDGSNGASVHAQPEWGEKMQKKLIAFEGVEGSGKSELVARLTAWLKNCGHNVLNTREPGGSVLAERLRQVILDDAMHGLDPLAEAFMYAAARRQHVVETIQPALANGFWVLVDRYIDSSLVYQGMVRGAGLETVEAINRLAVGDLWPGTTILLDLAPELALSRLKALPERVKNRFDREAFHFHEQIRAAYRTLALSEPKRFVIVDASLSPDALFALVRDRLLARYPELA</sequence>
<dbReference type="GO" id="GO:0006227">
    <property type="term" value="P:dUDP biosynthetic process"/>
    <property type="evidence" value="ECO:0007669"/>
    <property type="project" value="TreeGrafter"/>
</dbReference>
<dbReference type="Gene3D" id="3.40.50.300">
    <property type="entry name" value="P-loop containing nucleotide triphosphate hydrolases"/>
    <property type="match status" value="1"/>
</dbReference>
<evidence type="ECO:0000256" key="8">
    <source>
        <dbReference type="ARBA" id="ARBA00022840"/>
    </source>
</evidence>
<dbReference type="AlphaFoldDB" id="A0A2R6Y442"/>
<dbReference type="PROSITE" id="PS01331">
    <property type="entry name" value="THYMIDYLATE_KINASE"/>
    <property type="match status" value="1"/>
</dbReference>
<dbReference type="EC" id="2.7.4.9" evidence="2 11"/>
<keyword evidence="5 11" id="KW-0545">Nucleotide biosynthesis</keyword>
<dbReference type="EMBL" id="PEBX01000007">
    <property type="protein sequence ID" value="PTQ57441.1"/>
    <property type="molecule type" value="Genomic_DNA"/>
</dbReference>
<dbReference type="PANTHER" id="PTHR10344:SF4">
    <property type="entry name" value="UMP-CMP KINASE 2, MITOCHONDRIAL"/>
    <property type="match status" value="1"/>
</dbReference>
<evidence type="ECO:0000256" key="11">
    <source>
        <dbReference type="HAMAP-Rule" id="MF_00165"/>
    </source>
</evidence>
<comment type="similarity">
    <text evidence="1 11">Belongs to the thymidylate kinase family.</text>
</comment>
<comment type="caution">
    <text evidence="13">The sequence shown here is derived from an EMBL/GenBank/DDBJ whole genome shotgun (WGS) entry which is preliminary data.</text>
</comment>
<feature type="domain" description="Thymidylate kinase-like" evidence="12">
    <location>
        <begin position="26"/>
        <end position="213"/>
    </location>
</feature>
<evidence type="ECO:0000256" key="5">
    <source>
        <dbReference type="ARBA" id="ARBA00022727"/>
    </source>
</evidence>
<dbReference type="NCBIfam" id="TIGR00041">
    <property type="entry name" value="DTMP_kinase"/>
    <property type="match status" value="1"/>
</dbReference>
<evidence type="ECO:0000256" key="2">
    <source>
        <dbReference type="ARBA" id="ARBA00012980"/>
    </source>
</evidence>
<evidence type="ECO:0000256" key="10">
    <source>
        <dbReference type="ARBA" id="ARBA00057735"/>
    </source>
</evidence>
<dbReference type="Proteomes" id="UP000244338">
    <property type="component" value="Unassembled WGS sequence"/>
</dbReference>
<gene>
    <name evidence="11" type="primary">tmk</name>
    <name evidence="13" type="ORF">BSOLF_1596</name>
</gene>
<dbReference type="PANTHER" id="PTHR10344">
    <property type="entry name" value="THYMIDYLATE KINASE"/>
    <property type="match status" value="1"/>
</dbReference>
<dbReference type="HAMAP" id="MF_00165">
    <property type="entry name" value="Thymidylate_kinase"/>
    <property type="match status" value="1"/>
</dbReference>
<name>A0A2R6Y442_9BACL</name>
<evidence type="ECO:0000259" key="12">
    <source>
        <dbReference type="Pfam" id="PF02223"/>
    </source>
</evidence>
<protein>
    <recommendedName>
        <fullName evidence="3 11">Thymidylate kinase</fullName>
        <ecNumber evidence="2 11">2.7.4.9</ecNumber>
    </recommendedName>
    <alternativeName>
        <fullName evidence="11">dTMP kinase</fullName>
    </alternativeName>
</protein>
<comment type="function">
    <text evidence="10 11">Phosphorylation of dTMP to form dTDP in both de novo and salvage pathways of dTTP synthesis.</text>
</comment>
<keyword evidence="6 11" id="KW-0547">Nucleotide-binding</keyword>
<evidence type="ECO:0000256" key="3">
    <source>
        <dbReference type="ARBA" id="ARBA00017144"/>
    </source>
</evidence>
<evidence type="ECO:0000256" key="9">
    <source>
        <dbReference type="ARBA" id="ARBA00048743"/>
    </source>
</evidence>
<evidence type="ECO:0000256" key="4">
    <source>
        <dbReference type="ARBA" id="ARBA00022679"/>
    </source>
</evidence>
<dbReference type="GO" id="GO:0005524">
    <property type="term" value="F:ATP binding"/>
    <property type="evidence" value="ECO:0007669"/>
    <property type="project" value="UniProtKB-UniRule"/>
</dbReference>
<dbReference type="GO" id="GO:0004798">
    <property type="term" value="F:dTMP kinase activity"/>
    <property type="evidence" value="ECO:0007669"/>
    <property type="project" value="UniProtKB-UniRule"/>
</dbReference>
<keyword evidence="4 11" id="KW-0808">Transferase</keyword>
<keyword evidence="8 11" id="KW-0067">ATP-binding</keyword>
<keyword evidence="7 11" id="KW-0418">Kinase</keyword>
<evidence type="ECO:0000256" key="7">
    <source>
        <dbReference type="ARBA" id="ARBA00022777"/>
    </source>
</evidence>
<dbReference type="GO" id="GO:0005829">
    <property type="term" value="C:cytosol"/>
    <property type="evidence" value="ECO:0007669"/>
    <property type="project" value="TreeGrafter"/>
</dbReference>